<evidence type="ECO:0000313" key="2">
    <source>
        <dbReference type="Proteomes" id="UP001228044"/>
    </source>
</evidence>
<gene>
    <name evidence="1" type="ORF">QWJ38_01015</name>
</gene>
<dbReference type="EMBL" id="JAUHHC010000001">
    <property type="protein sequence ID" value="MDN3918845.1"/>
    <property type="molecule type" value="Genomic_DNA"/>
</dbReference>
<dbReference type="Pfam" id="PF17278">
    <property type="entry name" value="DUF5343"/>
    <property type="match status" value="1"/>
</dbReference>
<dbReference type="InterPro" id="IPR035235">
    <property type="entry name" value="DUF5343"/>
</dbReference>
<sequence length="213" mass="22973">MPANLPYVSTPGSIKTALERIRSAATPERVTKDFVTTVLQIKGGTGGNLPPFLKRIGFVGSDGVPTDLYRRFRNPATGGAAVADAIRLGYKDLLQANEYFYRLSDKDLLALIVQVTGVEANNRAAQLTLSAIKALKAFASFDSVEPSGESAEQPQSTDTRPRALDLQNHQGRNGQVGLNLSYTINLNLPATADQAVFNAIFRSLKEHLLSGNE</sequence>
<dbReference type="Proteomes" id="UP001228044">
    <property type="component" value="Unassembled WGS sequence"/>
</dbReference>
<dbReference type="RefSeq" id="WP_290357173.1">
    <property type="nucleotide sequence ID" value="NZ_JAUHHC010000001.1"/>
</dbReference>
<accession>A0ABT8DKA5</accession>
<comment type="caution">
    <text evidence="1">The sequence shown here is derived from an EMBL/GenBank/DDBJ whole genome shotgun (WGS) entry which is preliminary data.</text>
</comment>
<evidence type="ECO:0000313" key="1">
    <source>
        <dbReference type="EMBL" id="MDN3918845.1"/>
    </source>
</evidence>
<protein>
    <submittedName>
        <fullName evidence="1">DUF5343 domain-containing protein</fullName>
    </submittedName>
</protein>
<organism evidence="1 2">
    <name type="scientific">Roseateles violae</name>
    <dbReference type="NCBI Taxonomy" id="3058042"/>
    <lineage>
        <taxon>Bacteria</taxon>
        <taxon>Pseudomonadati</taxon>
        <taxon>Pseudomonadota</taxon>
        <taxon>Betaproteobacteria</taxon>
        <taxon>Burkholderiales</taxon>
        <taxon>Sphaerotilaceae</taxon>
        <taxon>Roseateles</taxon>
    </lineage>
</organism>
<proteinExistence type="predicted"/>
<keyword evidence="2" id="KW-1185">Reference proteome</keyword>
<reference evidence="1 2" key="1">
    <citation type="submission" date="2023-06" db="EMBL/GenBank/DDBJ databases">
        <title>Pelomonas sp. PFR6 16S ribosomal RNA gene Genome sequencing and assembly.</title>
        <authorList>
            <person name="Woo H."/>
        </authorList>
    </citation>
    <scope>NUCLEOTIDE SEQUENCE [LARGE SCALE GENOMIC DNA]</scope>
    <source>
        <strain evidence="1 2">PFR6</strain>
    </source>
</reference>
<name>A0ABT8DKA5_9BURK</name>